<sequence>LSRSFRQITPYESFMARIGTLHRDAKASWVQQCSTHARRRSDTAGGSGSDDANIPLLTPPLLGESPLFQRYDRELREWKSEQLTASDMRDSSLPPWSASFFGGVRHRIFLVRVRYYCINIYKPGVTILLHSANRRSFYTEAQQSIAVQSSRDSSTSPPLEPSASSPNIRSASEEAEDQAIVRILNQSLGPSWCQGLVATDIEPESWALCVASAHELADCLRQNSDIPLEFMDMVIPLFLFVGITVLLRQIRRCQRALALNDSADHQGHDYSLLDYDAELKRSLRDAQLLWQAIRDMGTIWRVDGIAKLLNNMHIDEVEKAAEQLSSMSL</sequence>
<dbReference type="Proteomes" id="UP001140094">
    <property type="component" value="Unassembled WGS sequence"/>
</dbReference>
<evidence type="ECO:0000313" key="4">
    <source>
        <dbReference type="Proteomes" id="UP001140094"/>
    </source>
</evidence>
<protein>
    <submittedName>
        <fullName evidence="3">Uncharacterized protein</fullName>
    </submittedName>
</protein>
<feature type="compositionally biased region" description="Polar residues" evidence="1">
    <location>
        <begin position="148"/>
        <end position="170"/>
    </location>
</feature>
<evidence type="ECO:0000256" key="2">
    <source>
        <dbReference type="SAM" id="Phobius"/>
    </source>
</evidence>
<feature type="transmembrane region" description="Helical" evidence="2">
    <location>
        <begin position="230"/>
        <end position="247"/>
    </location>
</feature>
<keyword evidence="2" id="KW-1133">Transmembrane helix</keyword>
<keyword evidence="2" id="KW-0472">Membrane</keyword>
<keyword evidence="4" id="KW-1185">Reference proteome</keyword>
<feature type="region of interest" description="Disordered" evidence="1">
    <location>
        <begin position="148"/>
        <end position="171"/>
    </location>
</feature>
<dbReference type="EMBL" id="JANBUO010002162">
    <property type="protein sequence ID" value="KAJ2795531.1"/>
    <property type="molecule type" value="Genomic_DNA"/>
</dbReference>
<evidence type="ECO:0000313" key="3">
    <source>
        <dbReference type="EMBL" id="KAJ2795531.1"/>
    </source>
</evidence>
<dbReference type="AlphaFoldDB" id="A0A9W8HQX8"/>
<feature type="region of interest" description="Disordered" evidence="1">
    <location>
        <begin position="38"/>
        <end position="61"/>
    </location>
</feature>
<gene>
    <name evidence="3" type="ORF">H4R20_005849</name>
</gene>
<feature type="non-terminal residue" evidence="3">
    <location>
        <position position="1"/>
    </location>
</feature>
<organism evidence="3 4">
    <name type="scientific">Coemansia guatemalensis</name>
    <dbReference type="NCBI Taxonomy" id="2761395"/>
    <lineage>
        <taxon>Eukaryota</taxon>
        <taxon>Fungi</taxon>
        <taxon>Fungi incertae sedis</taxon>
        <taxon>Zoopagomycota</taxon>
        <taxon>Kickxellomycotina</taxon>
        <taxon>Kickxellomycetes</taxon>
        <taxon>Kickxellales</taxon>
        <taxon>Kickxellaceae</taxon>
        <taxon>Coemansia</taxon>
    </lineage>
</organism>
<reference evidence="3" key="1">
    <citation type="submission" date="2022-07" db="EMBL/GenBank/DDBJ databases">
        <title>Phylogenomic reconstructions and comparative analyses of Kickxellomycotina fungi.</title>
        <authorList>
            <person name="Reynolds N.K."/>
            <person name="Stajich J.E."/>
            <person name="Barry K."/>
            <person name="Grigoriev I.V."/>
            <person name="Crous P."/>
            <person name="Smith M.E."/>
        </authorList>
    </citation>
    <scope>NUCLEOTIDE SEQUENCE</scope>
    <source>
        <strain evidence="3">NRRL 1565</strain>
    </source>
</reference>
<keyword evidence="2" id="KW-0812">Transmembrane</keyword>
<comment type="caution">
    <text evidence="3">The sequence shown here is derived from an EMBL/GenBank/DDBJ whole genome shotgun (WGS) entry which is preliminary data.</text>
</comment>
<evidence type="ECO:0000256" key="1">
    <source>
        <dbReference type="SAM" id="MobiDB-lite"/>
    </source>
</evidence>
<proteinExistence type="predicted"/>
<dbReference type="OrthoDB" id="2123952at2759"/>
<name>A0A9W8HQX8_9FUNG</name>
<accession>A0A9W8HQX8</accession>